<protein>
    <submittedName>
        <fullName evidence="3">Uncharacterized protein LOC117573816</fullName>
    </submittedName>
</protein>
<reference evidence="3" key="1">
    <citation type="submission" date="2025-08" db="UniProtKB">
        <authorList>
            <consortium name="RefSeq"/>
        </authorList>
    </citation>
    <scope>IDENTIFICATION</scope>
    <source>
        <strain evidence="3">15112-1751.03</strain>
        <tissue evidence="3">Whole Adult</tissue>
    </source>
</reference>
<dbReference type="GeneID" id="117573816"/>
<keyword evidence="2" id="KW-1185">Reference proteome</keyword>
<organism evidence="2 3">
    <name type="scientific">Drosophila albomicans</name>
    <name type="common">Fruit fly</name>
    <dbReference type="NCBI Taxonomy" id="7291"/>
    <lineage>
        <taxon>Eukaryota</taxon>
        <taxon>Metazoa</taxon>
        <taxon>Ecdysozoa</taxon>
        <taxon>Arthropoda</taxon>
        <taxon>Hexapoda</taxon>
        <taxon>Insecta</taxon>
        <taxon>Pterygota</taxon>
        <taxon>Neoptera</taxon>
        <taxon>Endopterygota</taxon>
        <taxon>Diptera</taxon>
        <taxon>Brachycera</taxon>
        <taxon>Muscomorpha</taxon>
        <taxon>Ephydroidea</taxon>
        <taxon>Drosophilidae</taxon>
        <taxon>Drosophila</taxon>
    </lineage>
</organism>
<evidence type="ECO:0000313" key="2">
    <source>
        <dbReference type="Proteomes" id="UP000515160"/>
    </source>
</evidence>
<feature type="transmembrane region" description="Helical" evidence="1">
    <location>
        <begin position="5"/>
        <end position="23"/>
    </location>
</feature>
<dbReference type="AlphaFoldDB" id="A0A6P8XJK7"/>
<evidence type="ECO:0000313" key="3">
    <source>
        <dbReference type="RefSeq" id="XP_034113124.1"/>
    </source>
</evidence>
<proteinExistence type="predicted"/>
<sequence length="166" mass="18896">MCKAFIYIAYIALCSGYIFGLNAQEDDNLNFKNCTVLMECPDNAICTRVNAHLQCVCWQGYHQNPEWRPGGFDTTEADYCAKGAANKTVVYNRPPARKADLAVAIVLVLFGVIVVTVIVYCLVVMRPIKRTQAVYHRIQVRRKNHRRLEEFDDIDMTFRNGIADLS</sequence>
<name>A0A6P8XJK7_DROAB</name>
<evidence type="ECO:0000256" key="1">
    <source>
        <dbReference type="SAM" id="Phobius"/>
    </source>
</evidence>
<feature type="transmembrane region" description="Helical" evidence="1">
    <location>
        <begin position="101"/>
        <end position="123"/>
    </location>
</feature>
<dbReference type="RefSeq" id="XP_034113124.1">
    <property type="nucleotide sequence ID" value="XM_034257233.2"/>
</dbReference>
<gene>
    <name evidence="3" type="primary">LOC117573816</name>
</gene>
<keyword evidence="1" id="KW-0472">Membrane</keyword>
<dbReference type="OrthoDB" id="7857221at2759"/>
<dbReference type="Proteomes" id="UP000515160">
    <property type="component" value="Chromosome 2R"/>
</dbReference>
<keyword evidence="1" id="KW-0812">Transmembrane</keyword>
<accession>A0A6P8XJK7</accession>
<keyword evidence="1" id="KW-1133">Transmembrane helix</keyword>